<dbReference type="SFLD" id="SFLDG01129">
    <property type="entry name" value="C1.5:_HAD__Beta-PGM__Phosphata"/>
    <property type="match status" value="1"/>
</dbReference>
<accession>A0A1J5QWF7</accession>
<reference evidence="1" key="1">
    <citation type="submission" date="2016-10" db="EMBL/GenBank/DDBJ databases">
        <title>Sequence of Gallionella enrichment culture.</title>
        <authorList>
            <person name="Poehlein A."/>
            <person name="Muehling M."/>
            <person name="Daniel R."/>
        </authorList>
    </citation>
    <scope>NUCLEOTIDE SEQUENCE</scope>
</reference>
<sequence>MILRSKVNGSHYRGVVFDLDGTLIDSAPTICTILNEMRLERGDGPLDLLLYRKWSSEGGSILVGNALGIDREHEDAAVAEFRRRYAMTITPPDSLYEGVRQMLKILQENKKKMAICSNKPEHLCEKVLLETDLNTFFDMVVGGDTLKVRKPHGGPLLLAISALGLSPSEILYVGDSIIDKQTSEAADVDYAHFSGGYDPQIITQQCVYQFERHEHLAEFLICASQSIHPDFLV</sequence>
<name>A0A1J5QWF7_9ZZZZ</name>
<protein>
    <submittedName>
        <fullName evidence="1">Phosphoglycolate phosphatase</fullName>
        <ecNumber evidence="1">3.1.3.18</ecNumber>
    </submittedName>
</protein>
<dbReference type="GO" id="GO:0006281">
    <property type="term" value="P:DNA repair"/>
    <property type="evidence" value="ECO:0007669"/>
    <property type="project" value="TreeGrafter"/>
</dbReference>
<gene>
    <name evidence="1" type="primary">gph_19</name>
    <name evidence="1" type="ORF">GALL_301060</name>
</gene>
<dbReference type="NCBIfam" id="TIGR01549">
    <property type="entry name" value="HAD-SF-IA-v1"/>
    <property type="match status" value="1"/>
</dbReference>
<dbReference type="EMBL" id="MLJW01000392">
    <property type="protein sequence ID" value="OIQ88014.1"/>
    <property type="molecule type" value="Genomic_DNA"/>
</dbReference>
<dbReference type="GO" id="GO:0008967">
    <property type="term" value="F:phosphoglycolate phosphatase activity"/>
    <property type="evidence" value="ECO:0007669"/>
    <property type="project" value="UniProtKB-EC"/>
</dbReference>
<dbReference type="GO" id="GO:0005829">
    <property type="term" value="C:cytosol"/>
    <property type="evidence" value="ECO:0007669"/>
    <property type="project" value="TreeGrafter"/>
</dbReference>
<dbReference type="AlphaFoldDB" id="A0A1J5QWF7"/>
<dbReference type="Gene3D" id="1.10.150.240">
    <property type="entry name" value="Putative phosphatase, domain 2"/>
    <property type="match status" value="1"/>
</dbReference>
<evidence type="ECO:0000313" key="1">
    <source>
        <dbReference type="EMBL" id="OIQ88014.1"/>
    </source>
</evidence>
<comment type="caution">
    <text evidence="1">The sequence shown here is derived from an EMBL/GenBank/DDBJ whole genome shotgun (WGS) entry which is preliminary data.</text>
</comment>
<dbReference type="SUPFAM" id="SSF56784">
    <property type="entry name" value="HAD-like"/>
    <property type="match status" value="1"/>
</dbReference>
<organism evidence="1">
    <name type="scientific">mine drainage metagenome</name>
    <dbReference type="NCBI Taxonomy" id="410659"/>
    <lineage>
        <taxon>unclassified sequences</taxon>
        <taxon>metagenomes</taxon>
        <taxon>ecological metagenomes</taxon>
    </lineage>
</organism>
<dbReference type="InterPro" id="IPR036412">
    <property type="entry name" value="HAD-like_sf"/>
</dbReference>
<keyword evidence="1" id="KW-0378">Hydrolase</keyword>
<dbReference type="InterPro" id="IPR050155">
    <property type="entry name" value="HAD-like_hydrolase_sf"/>
</dbReference>
<dbReference type="PANTHER" id="PTHR43434">
    <property type="entry name" value="PHOSPHOGLYCOLATE PHOSPHATASE"/>
    <property type="match status" value="1"/>
</dbReference>
<dbReference type="PRINTS" id="PR00413">
    <property type="entry name" value="HADHALOGNASE"/>
</dbReference>
<dbReference type="InterPro" id="IPR023198">
    <property type="entry name" value="PGP-like_dom2"/>
</dbReference>
<dbReference type="EC" id="3.1.3.18" evidence="1"/>
<dbReference type="SFLD" id="SFLDS00003">
    <property type="entry name" value="Haloacid_Dehalogenase"/>
    <property type="match status" value="1"/>
</dbReference>
<dbReference type="InterPro" id="IPR023214">
    <property type="entry name" value="HAD_sf"/>
</dbReference>
<proteinExistence type="predicted"/>
<dbReference type="Gene3D" id="3.40.50.1000">
    <property type="entry name" value="HAD superfamily/HAD-like"/>
    <property type="match status" value="1"/>
</dbReference>
<dbReference type="PANTHER" id="PTHR43434:SF1">
    <property type="entry name" value="PHOSPHOGLYCOLATE PHOSPHATASE"/>
    <property type="match status" value="1"/>
</dbReference>
<dbReference type="InterPro" id="IPR006439">
    <property type="entry name" value="HAD-SF_hydro_IA"/>
</dbReference>
<dbReference type="Pfam" id="PF00702">
    <property type="entry name" value="Hydrolase"/>
    <property type="match status" value="1"/>
</dbReference>